<evidence type="ECO:0000313" key="6">
    <source>
        <dbReference type="EMBL" id="KAA9371175.1"/>
    </source>
</evidence>
<dbReference type="NCBIfam" id="TIGR01352">
    <property type="entry name" value="tonB_Cterm"/>
    <property type="match status" value="1"/>
</dbReference>
<protein>
    <submittedName>
        <fullName evidence="6">TonB family protein</fullName>
    </submittedName>
</protein>
<dbReference type="GO" id="GO:0016020">
    <property type="term" value="C:membrane"/>
    <property type="evidence" value="ECO:0007669"/>
    <property type="project" value="UniProtKB-SubCell"/>
</dbReference>
<comment type="caution">
    <text evidence="6">The sequence shown here is derived from an EMBL/GenBank/DDBJ whole genome shotgun (WGS) entry which is preliminary data.</text>
</comment>
<keyword evidence="7" id="KW-1185">Reference proteome</keyword>
<organism evidence="6 7">
    <name type="scientific">Ochrobactrum quorumnocens</name>
    <dbReference type="NCBI Taxonomy" id="271865"/>
    <lineage>
        <taxon>Bacteria</taxon>
        <taxon>Pseudomonadati</taxon>
        <taxon>Pseudomonadota</taxon>
        <taxon>Alphaproteobacteria</taxon>
        <taxon>Hyphomicrobiales</taxon>
        <taxon>Brucellaceae</taxon>
        <taxon>Brucella/Ochrobactrum group</taxon>
        <taxon>Ochrobactrum</taxon>
    </lineage>
</organism>
<dbReference type="Proteomes" id="UP000327108">
    <property type="component" value="Unassembled WGS sequence"/>
</dbReference>
<evidence type="ECO:0000256" key="1">
    <source>
        <dbReference type="ARBA" id="ARBA00004167"/>
    </source>
</evidence>
<comment type="subcellular location">
    <subcellularLocation>
        <location evidence="1">Membrane</location>
        <topology evidence="1">Single-pass membrane protein</topology>
    </subcellularLocation>
</comment>
<keyword evidence="3" id="KW-1133">Transmembrane helix</keyword>
<keyword evidence="4" id="KW-0472">Membrane</keyword>
<name>A0A5N1KD30_9HYPH</name>
<dbReference type="AlphaFoldDB" id="A0A5N1KD30"/>
<dbReference type="InterPro" id="IPR037682">
    <property type="entry name" value="TonB_C"/>
</dbReference>
<proteinExistence type="predicted"/>
<accession>A0A5N1KD30</accession>
<reference evidence="6 7" key="1">
    <citation type="submission" date="2019-09" db="EMBL/GenBank/DDBJ databases">
        <title>Biological control of the noxious weed angled onion (Allium triquetrum) thwarted by endophytic bacteria in Victoria, Australia.</title>
        <authorList>
            <person name="Tehranchian P."/>
            <person name="Adair R.J."/>
            <person name="Van T.H."/>
            <person name="Morrison P.D."/>
            <person name="Williams H."/>
            <person name="Lawrie A.C."/>
        </authorList>
    </citation>
    <scope>NUCLEOTIDE SEQUENCE [LARGE SCALE GENOMIC DNA]</scope>
    <source>
        <strain evidence="6 7">RPTAtOch1</strain>
    </source>
</reference>
<evidence type="ECO:0000256" key="2">
    <source>
        <dbReference type="ARBA" id="ARBA00022692"/>
    </source>
</evidence>
<dbReference type="EMBL" id="VYXQ01000001">
    <property type="protein sequence ID" value="KAA9371175.1"/>
    <property type="molecule type" value="Genomic_DNA"/>
</dbReference>
<dbReference type="Pfam" id="PF03544">
    <property type="entry name" value="TonB_C"/>
    <property type="match status" value="1"/>
</dbReference>
<dbReference type="GO" id="GO:0055085">
    <property type="term" value="P:transmembrane transport"/>
    <property type="evidence" value="ECO:0007669"/>
    <property type="project" value="InterPro"/>
</dbReference>
<evidence type="ECO:0000259" key="5">
    <source>
        <dbReference type="Pfam" id="PF03544"/>
    </source>
</evidence>
<keyword evidence="2" id="KW-0812">Transmembrane</keyword>
<evidence type="ECO:0000256" key="4">
    <source>
        <dbReference type="ARBA" id="ARBA00023136"/>
    </source>
</evidence>
<feature type="domain" description="TonB C-terminal" evidence="5">
    <location>
        <begin position="95"/>
        <end position="140"/>
    </location>
</feature>
<dbReference type="SUPFAM" id="SSF74653">
    <property type="entry name" value="TolA/TonB C-terminal domain"/>
    <property type="match status" value="1"/>
</dbReference>
<dbReference type="InterPro" id="IPR006260">
    <property type="entry name" value="TonB/TolA_C"/>
</dbReference>
<evidence type="ECO:0000313" key="7">
    <source>
        <dbReference type="Proteomes" id="UP000327108"/>
    </source>
</evidence>
<sequence length="172" mass="18630">MIENLRIMRMQDRTSFRLIMMLGSVLAVTAYTMPSVAQTGPRVTTTPAASETADVPSITNQAEWQNAVVLILQRYGQLLARELAPLELDGVFKPKISFYLSPDGTVSDVKLVESSGDDLVDAAALKVPTAGVAFPPFTPDMAGDKPKKLIAPFEVRLHKPESETTSNPAKAE</sequence>
<evidence type="ECO:0000256" key="3">
    <source>
        <dbReference type="ARBA" id="ARBA00022989"/>
    </source>
</evidence>
<gene>
    <name evidence="6" type="ORF">F3W84_01875</name>
</gene>
<dbReference type="Gene3D" id="3.30.1150.10">
    <property type="match status" value="1"/>
</dbReference>